<feature type="transmembrane region" description="Helical" evidence="1">
    <location>
        <begin position="98"/>
        <end position="120"/>
    </location>
</feature>
<keyword evidence="1" id="KW-0472">Membrane</keyword>
<keyword evidence="1" id="KW-0812">Transmembrane</keyword>
<reference evidence="2" key="1">
    <citation type="submission" date="2020-05" db="EMBL/GenBank/DDBJ databases">
        <title>Characterization and comparative analysis of mitochondrial genomes of the highly differentiated ciliated protists shed light on the diversity and evolution of the linear molecular architecture.</title>
        <authorList>
            <person name="Zhang T."/>
            <person name="Li C."/>
            <person name="Zhang X."/>
            <person name="Wang C."/>
            <person name="Roger A.J."/>
            <person name="Song W."/>
            <person name="Gao F."/>
        </authorList>
    </citation>
    <scope>NUCLEOTIDE SEQUENCE</scope>
</reference>
<evidence type="ECO:0000313" key="2">
    <source>
        <dbReference type="EMBL" id="QPL15936.1"/>
    </source>
</evidence>
<name>A0A7T0M4M0_9SPIT</name>
<dbReference type="EMBL" id="MT471316">
    <property type="protein sequence ID" value="QPL15936.1"/>
    <property type="molecule type" value="Genomic_DNA"/>
</dbReference>
<protein>
    <submittedName>
        <fullName evidence="2">Uncharacterized protein</fullName>
    </submittedName>
</protein>
<evidence type="ECO:0000256" key="1">
    <source>
        <dbReference type="SAM" id="Phobius"/>
    </source>
</evidence>
<geneLocation type="mitochondrion" evidence="2"/>
<organism evidence="2">
    <name type="scientific">Strombidium cf. sulcatum</name>
    <dbReference type="NCBI Taxonomy" id="2793073"/>
    <lineage>
        <taxon>Eukaryota</taxon>
        <taxon>Sar</taxon>
        <taxon>Alveolata</taxon>
        <taxon>Ciliophora</taxon>
        <taxon>Intramacronucleata</taxon>
        <taxon>Spirotrichea</taxon>
        <taxon>Oligotrichia</taxon>
        <taxon>Strombidiidae</taxon>
        <taxon>Strombidium</taxon>
    </lineage>
</organism>
<dbReference type="AlphaFoldDB" id="A0A7T0M4M0"/>
<keyword evidence="1" id="KW-1133">Transmembrane helix</keyword>
<feature type="transmembrane region" description="Helical" evidence="1">
    <location>
        <begin position="55"/>
        <end position="78"/>
    </location>
</feature>
<sequence length="122" mass="14980">MMKPNLNLWIKNITNFVDLKLPTINFNKKSELIWLDSYLFDYLQKKTTDLWVRRFLIFSGFLFSEHYIYSFLIRIYTINFTNLISNKLPFENFNVIENILNIFFFFLLLILLFFFILVFFTI</sequence>
<dbReference type="GeneID" id="63661352"/>
<keyword evidence="2" id="KW-0496">Mitochondrion</keyword>
<dbReference type="RefSeq" id="YP_010049531.1">
    <property type="nucleotide sequence ID" value="NC_054369.1"/>
</dbReference>
<proteinExistence type="predicted"/>
<accession>A0A7T0M4M0</accession>
<gene>
    <name evidence="2" type="primary">orf535</name>
</gene>